<comment type="caution">
    <text evidence="13">The sequence shown here is derived from an EMBL/GenBank/DDBJ whole genome shotgun (WGS) entry which is preliminary data.</text>
</comment>
<evidence type="ECO:0000256" key="4">
    <source>
        <dbReference type="ARBA" id="ARBA00022692"/>
    </source>
</evidence>
<dbReference type="GO" id="GO:0046872">
    <property type="term" value="F:metal ion binding"/>
    <property type="evidence" value="ECO:0007669"/>
    <property type="project" value="UniProtKB-KW"/>
</dbReference>
<evidence type="ECO:0000256" key="1">
    <source>
        <dbReference type="ARBA" id="ARBA00004651"/>
    </source>
</evidence>
<evidence type="ECO:0000256" key="8">
    <source>
        <dbReference type="ARBA" id="ARBA00023136"/>
    </source>
</evidence>
<dbReference type="Pfam" id="PF02537">
    <property type="entry name" value="CRCB"/>
    <property type="match status" value="1"/>
</dbReference>
<dbReference type="InterPro" id="IPR003691">
    <property type="entry name" value="FluC"/>
</dbReference>
<comment type="activity regulation">
    <text evidence="12">Na(+) is not transported, but it plays an essential structural role and its presence is essential for fluoride channel function.</text>
</comment>
<comment type="similarity">
    <text evidence="10 12">Belongs to the fluoride channel Fluc/FEX (TC 1.A.43) family.</text>
</comment>
<dbReference type="OrthoDB" id="9806299at2"/>
<evidence type="ECO:0000256" key="11">
    <source>
        <dbReference type="ARBA" id="ARBA00035585"/>
    </source>
</evidence>
<keyword evidence="3" id="KW-0997">Cell inner membrane</keyword>
<reference evidence="13 14" key="1">
    <citation type="submission" date="2018-05" db="EMBL/GenBank/DDBJ databases">
        <title>Genomic Encyclopedia of Type Strains, Phase IV (KMG-IV): sequencing the most valuable type-strain genomes for metagenomic binning, comparative biology and taxonomic classification.</title>
        <authorList>
            <person name="Goeker M."/>
        </authorList>
    </citation>
    <scope>NUCLEOTIDE SEQUENCE [LARGE SCALE GENOMIC DNA]</scope>
    <source>
        <strain evidence="13 14">DSM 6462</strain>
    </source>
</reference>
<dbReference type="PANTHER" id="PTHR28259:SF1">
    <property type="entry name" value="FLUORIDE EXPORT PROTEIN 1-RELATED"/>
    <property type="match status" value="1"/>
</dbReference>
<keyword evidence="6 12" id="KW-0915">Sodium</keyword>
<keyword evidence="12" id="KW-0479">Metal-binding</keyword>
<comment type="catalytic activity">
    <reaction evidence="11">
        <text>fluoride(in) = fluoride(out)</text>
        <dbReference type="Rhea" id="RHEA:76159"/>
        <dbReference type="ChEBI" id="CHEBI:17051"/>
    </reaction>
    <physiologicalReaction direction="left-to-right" evidence="11">
        <dbReference type="Rhea" id="RHEA:76160"/>
    </physiologicalReaction>
</comment>
<keyword evidence="5 12" id="KW-1133">Transmembrane helix</keyword>
<sequence length="127" mass="13012">MINSIILVFIGGAIGAIVRELLMLGTPHLSDNFPLDILVANIAAAFLLGLVTALHTRRVISDDTNLLVGTGVMGGLSTFSSFVYGAVVLMGASTQSAVVATIYVGVSLVIGYGAVTLGMKCGKGRQS</sequence>
<protein>
    <recommendedName>
        <fullName evidence="12">Fluoride-specific ion channel FluC</fullName>
    </recommendedName>
</protein>
<feature type="binding site" evidence="12">
    <location>
        <position position="74"/>
    </location>
    <ligand>
        <name>Na(+)</name>
        <dbReference type="ChEBI" id="CHEBI:29101"/>
        <note>structural</note>
    </ligand>
</feature>
<feature type="transmembrane region" description="Helical" evidence="12">
    <location>
        <begin position="5"/>
        <end position="25"/>
    </location>
</feature>
<gene>
    <name evidence="12" type="primary">fluC</name>
    <name evidence="12" type="synonym">crcB</name>
    <name evidence="13" type="ORF">C7450_103467</name>
</gene>
<evidence type="ECO:0000256" key="2">
    <source>
        <dbReference type="ARBA" id="ARBA00022475"/>
    </source>
</evidence>
<feature type="transmembrane region" description="Helical" evidence="12">
    <location>
        <begin position="97"/>
        <end position="119"/>
    </location>
</feature>
<dbReference type="GO" id="GO:0140114">
    <property type="term" value="P:cellular detoxification of fluoride"/>
    <property type="evidence" value="ECO:0007669"/>
    <property type="project" value="UniProtKB-UniRule"/>
</dbReference>
<feature type="transmembrane region" description="Helical" evidence="12">
    <location>
        <begin position="66"/>
        <end position="91"/>
    </location>
</feature>
<dbReference type="EMBL" id="QJJK01000003">
    <property type="protein sequence ID" value="PXW61945.1"/>
    <property type="molecule type" value="Genomic_DNA"/>
</dbReference>
<feature type="binding site" evidence="12">
    <location>
        <position position="77"/>
    </location>
    <ligand>
        <name>Na(+)</name>
        <dbReference type="ChEBI" id="CHEBI:29101"/>
        <note>structural</note>
    </ligand>
</feature>
<evidence type="ECO:0000256" key="5">
    <source>
        <dbReference type="ARBA" id="ARBA00022989"/>
    </source>
</evidence>
<accession>A0A2V3UBT1</accession>
<dbReference type="HAMAP" id="MF_00454">
    <property type="entry name" value="FluC"/>
    <property type="match status" value="1"/>
</dbReference>
<evidence type="ECO:0000256" key="6">
    <source>
        <dbReference type="ARBA" id="ARBA00023053"/>
    </source>
</evidence>
<comment type="subcellular location">
    <subcellularLocation>
        <location evidence="1 12">Cell membrane</location>
        <topology evidence="1 12">Multi-pass membrane protein</topology>
    </subcellularLocation>
</comment>
<dbReference type="RefSeq" id="WP_110374216.1">
    <property type="nucleotide sequence ID" value="NZ_JAHBRY010000001.1"/>
</dbReference>
<name>A0A2V3UBT1_9HYPH</name>
<keyword evidence="8 12" id="KW-0472">Membrane</keyword>
<evidence type="ECO:0000256" key="3">
    <source>
        <dbReference type="ARBA" id="ARBA00022519"/>
    </source>
</evidence>
<dbReference type="AlphaFoldDB" id="A0A2V3UBT1"/>
<keyword evidence="4 12" id="KW-0812">Transmembrane</keyword>
<evidence type="ECO:0000256" key="9">
    <source>
        <dbReference type="ARBA" id="ARBA00023303"/>
    </source>
</evidence>
<keyword evidence="14" id="KW-1185">Reference proteome</keyword>
<dbReference type="Proteomes" id="UP000248021">
    <property type="component" value="Unassembled WGS sequence"/>
</dbReference>
<proteinExistence type="inferred from homology"/>
<evidence type="ECO:0000256" key="10">
    <source>
        <dbReference type="ARBA" id="ARBA00035120"/>
    </source>
</evidence>
<evidence type="ECO:0000313" key="14">
    <source>
        <dbReference type="Proteomes" id="UP000248021"/>
    </source>
</evidence>
<evidence type="ECO:0000256" key="12">
    <source>
        <dbReference type="HAMAP-Rule" id="MF_00454"/>
    </source>
</evidence>
<evidence type="ECO:0000256" key="7">
    <source>
        <dbReference type="ARBA" id="ARBA00023065"/>
    </source>
</evidence>
<keyword evidence="2 12" id="KW-1003">Cell membrane</keyword>
<feature type="transmembrane region" description="Helical" evidence="12">
    <location>
        <begin position="37"/>
        <end position="54"/>
    </location>
</feature>
<comment type="function">
    <text evidence="12">Fluoride-specific ion channel. Important for reducing fluoride concentration in the cell, thus reducing its toxicity.</text>
</comment>
<keyword evidence="9 12" id="KW-0407">Ion channel</keyword>
<dbReference type="GO" id="GO:0062054">
    <property type="term" value="F:fluoride channel activity"/>
    <property type="evidence" value="ECO:0007669"/>
    <property type="project" value="UniProtKB-UniRule"/>
</dbReference>
<keyword evidence="12" id="KW-0813">Transport</keyword>
<evidence type="ECO:0000313" key="13">
    <source>
        <dbReference type="EMBL" id="PXW61945.1"/>
    </source>
</evidence>
<dbReference type="GO" id="GO:0005886">
    <property type="term" value="C:plasma membrane"/>
    <property type="evidence" value="ECO:0007669"/>
    <property type="project" value="UniProtKB-SubCell"/>
</dbReference>
<organism evidence="13 14">
    <name type="scientific">Chelatococcus asaccharovorans</name>
    <dbReference type="NCBI Taxonomy" id="28210"/>
    <lineage>
        <taxon>Bacteria</taxon>
        <taxon>Pseudomonadati</taxon>
        <taxon>Pseudomonadota</taxon>
        <taxon>Alphaproteobacteria</taxon>
        <taxon>Hyphomicrobiales</taxon>
        <taxon>Chelatococcaceae</taxon>
        <taxon>Chelatococcus</taxon>
    </lineage>
</organism>
<keyword evidence="7 12" id="KW-0406">Ion transport</keyword>
<dbReference type="PANTHER" id="PTHR28259">
    <property type="entry name" value="FLUORIDE EXPORT PROTEIN 1-RELATED"/>
    <property type="match status" value="1"/>
</dbReference>